<proteinExistence type="predicted"/>
<gene>
    <name evidence="1" type="ORF">CRHIZ90672A_00001527</name>
</gene>
<dbReference type="EMBL" id="CABFNQ020000730">
    <property type="protein sequence ID" value="CAH0027562.1"/>
    <property type="molecule type" value="Genomic_DNA"/>
</dbReference>
<name>A0A9N9VQ92_9HYPO</name>
<dbReference type="OrthoDB" id="5141452at2759"/>
<accession>A0A9N9VQ92</accession>
<sequence>MMVERGKMRRSNIFRACRKELAVTNTDDQGSSSKDVGLSASTRVDDLSIPQCKDVFEVLHAAMKASGQPNPVPTDTQIEGFLKLVLGHDKALLQREITSTVVEQEFNPAVKRLIGRTTNQWVQEPVYGYLDFIGGSEMRYSLVVLRVPAESWDTDEGQPTTLCPNDVEFIYEEPTQWMSRLATEARLKLFKYVSDSNLLIAIQTARWCIDVRLLCKEPYVPSLEHYPSLAGVHAHPFVQISDFLYAHPFLAMACVQRPRTVFDELSPDSEMLVEMMQKIQYKPKTEGADNRWIPGNGWGHIAEEGEEESSYWGGEATCTEEEETYEDGAYEYEDDGFDDVDEGWDYEGGLW</sequence>
<evidence type="ECO:0000313" key="2">
    <source>
        <dbReference type="Proteomes" id="UP000696573"/>
    </source>
</evidence>
<keyword evidence="2" id="KW-1185">Reference proteome</keyword>
<dbReference type="Proteomes" id="UP000696573">
    <property type="component" value="Unassembled WGS sequence"/>
</dbReference>
<organism evidence="1 2">
    <name type="scientific">Clonostachys rhizophaga</name>
    <dbReference type="NCBI Taxonomy" id="160324"/>
    <lineage>
        <taxon>Eukaryota</taxon>
        <taxon>Fungi</taxon>
        <taxon>Dikarya</taxon>
        <taxon>Ascomycota</taxon>
        <taxon>Pezizomycotina</taxon>
        <taxon>Sordariomycetes</taxon>
        <taxon>Hypocreomycetidae</taxon>
        <taxon>Hypocreales</taxon>
        <taxon>Bionectriaceae</taxon>
        <taxon>Clonostachys</taxon>
    </lineage>
</organism>
<protein>
    <submittedName>
        <fullName evidence="1">Uncharacterized protein</fullName>
    </submittedName>
</protein>
<reference evidence="1" key="1">
    <citation type="submission" date="2021-10" db="EMBL/GenBank/DDBJ databases">
        <authorList>
            <person name="Piombo E."/>
        </authorList>
    </citation>
    <scope>NUCLEOTIDE SEQUENCE</scope>
</reference>
<evidence type="ECO:0000313" key="1">
    <source>
        <dbReference type="EMBL" id="CAH0027562.1"/>
    </source>
</evidence>
<dbReference type="AlphaFoldDB" id="A0A9N9VQ92"/>
<comment type="caution">
    <text evidence="1">The sequence shown here is derived from an EMBL/GenBank/DDBJ whole genome shotgun (WGS) entry which is preliminary data.</text>
</comment>